<gene>
    <name evidence="1" type="ORF">AH68_05160</name>
</gene>
<dbReference type="STRING" id="1447716.AH68_05160"/>
<name>A0A0A7I627_9BIFI</name>
<accession>A0A0A7I627</accession>
<dbReference type="Proteomes" id="UP000030625">
    <property type="component" value="Chromosome"/>
</dbReference>
<sequence length="163" mass="18162">MPLIQPDYERYPQERPMVDFDSLVYTLLTAGFTDNAHWPDVHVLNEVDVDVDAWASFSNIVLFHSNAPTMATGNHSTGVWDCDIDIIVATNDADRSFGLAQEVYQQIMQWPRYGRTDYGRVIRIVGNPGFGKSAGGKQATGKKVKQYSASSFTVRAEDSLRVG</sequence>
<dbReference type="RefSeq" id="WP_039198198.1">
    <property type="nucleotide sequence ID" value="NZ_CP007456.1"/>
</dbReference>
<evidence type="ECO:0000313" key="1">
    <source>
        <dbReference type="EMBL" id="AIZ15446.1"/>
    </source>
</evidence>
<dbReference type="EMBL" id="CP007456">
    <property type="protein sequence ID" value="AIZ15446.1"/>
    <property type="molecule type" value="Genomic_DNA"/>
</dbReference>
<proteinExistence type="predicted"/>
<dbReference type="OrthoDB" id="10010057at2"/>
<reference evidence="1 2" key="1">
    <citation type="journal article" date="2015" name="Genome Announc.">
        <title>Complete and Assembled Genome Sequence of Bifidobacterium kashiwanohense PV20-2, Isolated from the Feces of an Anemic Kenyan Infant.</title>
        <authorList>
            <person name="Vazquez-Gutierrez P."/>
            <person name="Lacroix C."/>
            <person name="Chassard C."/>
            <person name="Klumpp J."/>
            <person name="Jans C."/>
            <person name="Stevens M.J."/>
        </authorList>
    </citation>
    <scope>NUCLEOTIDE SEQUENCE [LARGE SCALE GENOMIC DNA]</scope>
    <source>
        <strain evidence="1 2">PV20-2</strain>
    </source>
</reference>
<dbReference type="AlphaFoldDB" id="A0A0A7I627"/>
<dbReference type="KEGG" id="bka:AH68_05160"/>
<organism evidence="1 2">
    <name type="scientific">Bifidobacterium catenulatum PV20-2</name>
    <dbReference type="NCBI Taxonomy" id="1447716"/>
    <lineage>
        <taxon>Bacteria</taxon>
        <taxon>Bacillati</taxon>
        <taxon>Actinomycetota</taxon>
        <taxon>Actinomycetes</taxon>
        <taxon>Bifidobacteriales</taxon>
        <taxon>Bifidobacteriaceae</taxon>
        <taxon>Bifidobacterium</taxon>
    </lineage>
</organism>
<evidence type="ECO:0000313" key="2">
    <source>
        <dbReference type="Proteomes" id="UP000030625"/>
    </source>
</evidence>
<dbReference type="HOGENOM" id="CLU_1718776_0_0_11"/>
<protein>
    <submittedName>
        <fullName evidence="1">Uncharacterized protein</fullName>
    </submittedName>
</protein>